<dbReference type="Proteomes" id="UP000030121">
    <property type="component" value="Unassembled WGS sequence"/>
</dbReference>
<keyword evidence="1" id="KW-0802">TPR repeat</keyword>
<dbReference type="STRING" id="1121899.GCA_000430025_00203"/>
<feature type="transmembrane region" description="Helical" evidence="3">
    <location>
        <begin position="62"/>
        <end position="80"/>
    </location>
</feature>
<feature type="region of interest" description="Disordered" evidence="2">
    <location>
        <begin position="1"/>
        <end position="20"/>
    </location>
</feature>
<proteinExistence type="predicted"/>
<evidence type="ECO:0000313" key="6">
    <source>
        <dbReference type="Proteomes" id="UP000030121"/>
    </source>
</evidence>
<keyword evidence="3" id="KW-0472">Membrane</keyword>
<dbReference type="InterPro" id="IPR049078">
    <property type="entry name" value="T7SS_EccA1-like_N"/>
</dbReference>
<sequence length="263" mass="29061">MATYNKRGYKQPKPKDEAVENQVEVDALDNIREEDSATAEVFNTLDESANKLEDWVAKNQKYIFGFVGAIALAAAGYLLYNKFVVEPKEDEAANEMFQAQQYFQQAVDGQTANDSLYNLALKGGEGKLGFIGITEQYSGTKAANLAHYYAGMAYLNTGKFKEAVAELEQFKSDDKFLGAIATGAIGDAFSELGQKEDALTYYKKAADANINDFTTPRYMYKAGMLALDMGKKAEALTLFTSIKEKYETSQEAQNIDAMIAMLE</sequence>
<gene>
    <name evidence="5" type="ORF">Q764_04135</name>
</gene>
<organism evidence="5 6">
    <name type="scientific">Flavobacterium suncheonense GH29-5 = DSM 17707</name>
    <dbReference type="NCBI Taxonomy" id="1121899"/>
    <lineage>
        <taxon>Bacteria</taxon>
        <taxon>Pseudomonadati</taxon>
        <taxon>Bacteroidota</taxon>
        <taxon>Flavobacteriia</taxon>
        <taxon>Flavobacteriales</taxon>
        <taxon>Flavobacteriaceae</taxon>
        <taxon>Flavobacterium</taxon>
    </lineage>
</organism>
<dbReference type="eggNOG" id="COG1729">
    <property type="taxonomic scope" value="Bacteria"/>
</dbReference>
<dbReference type="Pfam" id="PF21545">
    <property type="entry name" value="T7SS_EccA1_N"/>
    <property type="match status" value="1"/>
</dbReference>
<evidence type="ECO:0000256" key="1">
    <source>
        <dbReference type="PROSITE-ProRule" id="PRU00339"/>
    </source>
</evidence>
<name>A0A0A2MF95_9FLAO</name>
<dbReference type="EMBL" id="JRLW01000003">
    <property type="protein sequence ID" value="KGO90251.1"/>
    <property type="molecule type" value="Genomic_DNA"/>
</dbReference>
<reference evidence="5 6" key="1">
    <citation type="submission" date="2013-09" db="EMBL/GenBank/DDBJ databases">
        <authorList>
            <person name="Zeng Z."/>
            <person name="Chen C."/>
        </authorList>
    </citation>
    <scope>NUCLEOTIDE SEQUENCE [LARGE SCALE GENOMIC DNA]</scope>
    <source>
        <strain evidence="5 6">GH29-5</strain>
    </source>
</reference>
<keyword evidence="3" id="KW-0812">Transmembrane</keyword>
<protein>
    <submittedName>
        <fullName evidence="5">Tetratricopeptide repeat protein</fullName>
    </submittedName>
</protein>
<dbReference type="Gene3D" id="1.25.40.10">
    <property type="entry name" value="Tetratricopeptide repeat domain"/>
    <property type="match status" value="1"/>
</dbReference>
<evidence type="ECO:0000256" key="3">
    <source>
        <dbReference type="SAM" id="Phobius"/>
    </source>
</evidence>
<feature type="repeat" description="TPR" evidence="1">
    <location>
        <begin position="179"/>
        <end position="212"/>
    </location>
</feature>
<dbReference type="PROSITE" id="PS50005">
    <property type="entry name" value="TPR"/>
    <property type="match status" value="1"/>
</dbReference>
<feature type="domain" description="ESX-1 secretion system protein EccA1-like N-terminal" evidence="4">
    <location>
        <begin position="140"/>
        <end position="247"/>
    </location>
</feature>
<comment type="caution">
    <text evidence="5">The sequence shown here is derived from an EMBL/GenBank/DDBJ whole genome shotgun (WGS) entry which is preliminary data.</text>
</comment>
<dbReference type="InterPro" id="IPR011990">
    <property type="entry name" value="TPR-like_helical_dom_sf"/>
</dbReference>
<keyword evidence="6" id="KW-1185">Reference proteome</keyword>
<dbReference type="AlphaFoldDB" id="A0A0A2MF95"/>
<dbReference type="OrthoDB" id="9808622at2"/>
<dbReference type="InterPro" id="IPR019734">
    <property type="entry name" value="TPR_rpt"/>
</dbReference>
<evidence type="ECO:0000259" key="4">
    <source>
        <dbReference type="Pfam" id="PF21545"/>
    </source>
</evidence>
<evidence type="ECO:0000256" key="2">
    <source>
        <dbReference type="SAM" id="MobiDB-lite"/>
    </source>
</evidence>
<accession>A0A0A2MF95</accession>
<keyword evidence="3" id="KW-1133">Transmembrane helix</keyword>
<dbReference type="SUPFAM" id="SSF48452">
    <property type="entry name" value="TPR-like"/>
    <property type="match status" value="1"/>
</dbReference>
<evidence type="ECO:0000313" key="5">
    <source>
        <dbReference type="EMBL" id="KGO90251.1"/>
    </source>
</evidence>
<dbReference type="RefSeq" id="WP_026981235.1">
    <property type="nucleotide sequence ID" value="NZ_JRLW01000003.1"/>
</dbReference>